<gene>
    <name evidence="6" type="ORF">C5Y93_22545</name>
</gene>
<dbReference type="Gene3D" id="3.20.20.80">
    <property type="entry name" value="Glycosidases"/>
    <property type="match status" value="1"/>
</dbReference>
<dbReference type="SUPFAM" id="SSF51445">
    <property type="entry name" value="(Trans)glycosidases"/>
    <property type="match status" value="1"/>
</dbReference>
<comment type="caution">
    <text evidence="6">The sequence shown here is derived from an EMBL/GenBank/DDBJ whole genome shotgun (WGS) entry which is preliminary data.</text>
</comment>
<dbReference type="EMBL" id="PUHZ01000022">
    <property type="protein sequence ID" value="PQO43962.1"/>
    <property type="molecule type" value="Genomic_DNA"/>
</dbReference>
<dbReference type="Gene3D" id="2.60.120.260">
    <property type="entry name" value="Galactose-binding domain-like"/>
    <property type="match status" value="1"/>
</dbReference>
<keyword evidence="3" id="KW-0732">Signal</keyword>
<dbReference type="GO" id="GO:0004553">
    <property type="term" value="F:hydrolase activity, hydrolyzing O-glycosyl compounds"/>
    <property type="evidence" value="ECO:0007669"/>
    <property type="project" value="InterPro"/>
</dbReference>
<reference evidence="6 7" key="1">
    <citation type="submission" date="2018-02" db="EMBL/GenBank/DDBJ databases">
        <title>Comparative genomes isolates from brazilian mangrove.</title>
        <authorList>
            <person name="Araujo J.E."/>
            <person name="Taketani R.G."/>
            <person name="Silva M.C.P."/>
            <person name="Loureco M.V."/>
            <person name="Andreote F.D."/>
        </authorList>
    </citation>
    <scope>NUCLEOTIDE SEQUENCE [LARGE SCALE GENOMIC DNA]</scope>
    <source>
        <strain evidence="6 7">Nap-Phe MGV</strain>
    </source>
</reference>
<dbReference type="GO" id="GO:0000272">
    <property type="term" value="P:polysaccharide catabolic process"/>
    <property type="evidence" value="ECO:0007669"/>
    <property type="project" value="InterPro"/>
</dbReference>
<protein>
    <submittedName>
        <fullName evidence="6">Uncharacterized protein</fullName>
    </submittedName>
</protein>
<name>A0A2S8GHN1_9BACT</name>
<keyword evidence="2" id="KW-0326">Glycosidase</keyword>
<evidence type="ECO:0000313" key="6">
    <source>
        <dbReference type="EMBL" id="PQO43962.1"/>
    </source>
</evidence>
<feature type="chain" id="PRO_5015702069" evidence="3">
    <location>
        <begin position="25"/>
        <end position="927"/>
    </location>
</feature>
<keyword evidence="1" id="KW-0378">Hydrolase</keyword>
<evidence type="ECO:0000259" key="4">
    <source>
        <dbReference type="Pfam" id="PF00150"/>
    </source>
</evidence>
<evidence type="ECO:0000256" key="1">
    <source>
        <dbReference type="ARBA" id="ARBA00022801"/>
    </source>
</evidence>
<proteinExistence type="predicted"/>
<dbReference type="Proteomes" id="UP000237819">
    <property type="component" value="Unassembled WGS sequence"/>
</dbReference>
<dbReference type="InterPro" id="IPR008979">
    <property type="entry name" value="Galactose-bd-like_sf"/>
</dbReference>
<evidence type="ECO:0000256" key="2">
    <source>
        <dbReference type="ARBA" id="ARBA00023295"/>
    </source>
</evidence>
<dbReference type="InterPro" id="IPR017853">
    <property type="entry name" value="GH"/>
</dbReference>
<evidence type="ECO:0000313" key="7">
    <source>
        <dbReference type="Proteomes" id="UP000237819"/>
    </source>
</evidence>
<dbReference type="Pfam" id="PF02018">
    <property type="entry name" value="CBM_4_9"/>
    <property type="match status" value="1"/>
</dbReference>
<accession>A0A2S8GHN1</accession>
<dbReference type="OrthoDB" id="9776971at2"/>
<dbReference type="RefSeq" id="WP_105337718.1">
    <property type="nucleotide sequence ID" value="NZ_PUHZ01000022.1"/>
</dbReference>
<dbReference type="Pfam" id="PF00150">
    <property type="entry name" value="Cellulase"/>
    <property type="match status" value="1"/>
</dbReference>
<feature type="domain" description="Glycoside hydrolase family 5" evidence="4">
    <location>
        <begin position="420"/>
        <end position="506"/>
    </location>
</feature>
<dbReference type="InterPro" id="IPR001547">
    <property type="entry name" value="Glyco_hydro_5"/>
</dbReference>
<feature type="signal peptide" evidence="3">
    <location>
        <begin position="1"/>
        <end position="24"/>
    </location>
</feature>
<organism evidence="6 7">
    <name type="scientific">Blastopirellula marina</name>
    <dbReference type="NCBI Taxonomy" id="124"/>
    <lineage>
        <taxon>Bacteria</taxon>
        <taxon>Pseudomonadati</taxon>
        <taxon>Planctomycetota</taxon>
        <taxon>Planctomycetia</taxon>
        <taxon>Pirellulales</taxon>
        <taxon>Pirellulaceae</taxon>
        <taxon>Blastopirellula</taxon>
    </lineage>
</organism>
<evidence type="ECO:0000259" key="5">
    <source>
        <dbReference type="Pfam" id="PF02018"/>
    </source>
</evidence>
<evidence type="ECO:0000256" key="3">
    <source>
        <dbReference type="SAM" id="SignalP"/>
    </source>
</evidence>
<dbReference type="InterPro" id="IPR003305">
    <property type="entry name" value="CenC_carb-bd"/>
</dbReference>
<dbReference type="AlphaFoldDB" id="A0A2S8GHN1"/>
<feature type="domain" description="CBM-cenC" evidence="5">
    <location>
        <begin position="31"/>
        <end position="144"/>
    </location>
</feature>
<dbReference type="SUPFAM" id="SSF49785">
    <property type="entry name" value="Galactose-binding domain-like"/>
    <property type="match status" value="1"/>
</dbReference>
<sequence length="927" mass="103052">MFIRTRPLVVIAIALAASSTQSHAQSGVGSANLLRNGSFEGGLLYWHNVAADSHALVKPGRVGSAALRITSGSVMSAPWIAAPGKDYTVSFWVRGDDAGTVHVQMPPSARETAHNAGRLWTQEATQSADFDAQWRRVHFTWKADVPANGFWPQPHYMIQIESKTPIELDGVTVTEGNGGTKDYIARADVEVLSECTNLPGFAGAKANAFDRGQQAVIAGRFHNPTPAPQQFTATWRLIDYEGSDPVSEAITEEIRLSPGETVTREKRFSLDHAGCVLARVSASRGEAILDKSDFPVTSLPYPKSATKPDFRERFGGSFAGGQECIEKFQRIGFGWTRWYPESKWHNFQPEGPNSFVWHDETYAIAQSHGVSQHVVLYGWPKWISDENGHPLPRDMRWGKDDARWADLSVETAWDRYVKATVEHFRGKSVIFEIANEPEFDRWDDYQTEYVKFTMRTARLIRQADPQAKIMVNNVYAIPSGLNGKLLETPDGLRDIDVISWHDYHSGWLTDGRSLQQMRNRLDAAGGAHVEIWFNEGWAFTNTAVDEPPACTGLTSAESTNQQMACVAELTANGQKKTILFHTSYEDHGMSFWDYSGPGTCLWDWYDNPLPLVAAWNVLNHHIGLSDEVGFVRPVGANLCIFQDLRNHRGVIVAYADRDASADVALKLPADVGQWIAEDIMGNAKPANEQIILPKSGRPTILYTSEKTPAAALLKPFAPLDRRHQSFVQSTADGATVWRLPAVWRGEANGNTAGNPLKIDGAPIWRLDRLFPTEADYVNNYAPMIWGNEQWNASDRTQAGHPSAKIADGNLDFGTMGPWGGDQNFAKIPVLTFIAPADGVYRFQANVSAKPWEGGAEEIKFVVRKKDLQRAVPVASIDLPREGKQIPLDVEIELRQGHEAVLFPEMQHQHNNALQLFIRDLRVTRQGL</sequence>